<dbReference type="CDD" id="cd00093">
    <property type="entry name" value="HTH_XRE"/>
    <property type="match status" value="1"/>
</dbReference>
<dbReference type="SMART" id="SM00530">
    <property type="entry name" value="HTH_XRE"/>
    <property type="match status" value="1"/>
</dbReference>
<name>A0AAP3DHE0_BRELA</name>
<dbReference type="Proteomes" id="UP001077662">
    <property type="component" value="Unassembled WGS sequence"/>
</dbReference>
<evidence type="ECO:0000256" key="1">
    <source>
        <dbReference type="ARBA" id="ARBA00023125"/>
    </source>
</evidence>
<dbReference type="InterPro" id="IPR010982">
    <property type="entry name" value="Lambda_DNA-bd_dom_sf"/>
</dbReference>
<dbReference type="InterPro" id="IPR001387">
    <property type="entry name" value="Cro/C1-type_HTH"/>
</dbReference>
<sequence>MRPERLRMARDHKNLKQTQVMTYTGINNKTLSGYEKGVSEPDTETLKTLANLYEVSVDWLVGNTDDPTPRKETKDFTPDAEEIKKILASLPSDKRKYFLEQISILAAGIRAMEKKE</sequence>
<dbReference type="Pfam" id="PF01381">
    <property type="entry name" value="HTH_3"/>
    <property type="match status" value="1"/>
</dbReference>
<dbReference type="EMBL" id="JAPTNE010000018">
    <property type="protein sequence ID" value="MCZ0808093.1"/>
    <property type="molecule type" value="Genomic_DNA"/>
</dbReference>
<evidence type="ECO:0000259" key="2">
    <source>
        <dbReference type="PROSITE" id="PS50943"/>
    </source>
</evidence>
<dbReference type="RefSeq" id="WP_258433910.1">
    <property type="nucleotide sequence ID" value="NZ_JANSGW010000018.1"/>
</dbReference>
<dbReference type="AlphaFoldDB" id="A0AAP3DHE0"/>
<dbReference type="PANTHER" id="PTHR46558">
    <property type="entry name" value="TRACRIPTIONAL REGULATORY PROTEIN-RELATED-RELATED"/>
    <property type="match status" value="1"/>
</dbReference>
<dbReference type="SUPFAM" id="SSF47413">
    <property type="entry name" value="lambda repressor-like DNA-binding domains"/>
    <property type="match status" value="1"/>
</dbReference>
<feature type="domain" description="HTH cro/C1-type" evidence="2">
    <location>
        <begin position="6"/>
        <end position="60"/>
    </location>
</feature>
<keyword evidence="1" id="KW-0238">DNA-binding</keyword>
<organism evidence="3 4">
    <name type="scientific">Brevibacillus laterosporus</name>
    <name type="common">Bacillus laterosporus</name>
    <dbReference type="NCBI Taxonomy" id="1465"/>
    <lineage>
        <taxon>Bacteria</taxon>
        <taxon>Bacillati</taxon>
        <taxon>Bacillota</taxon>
        <taxon>Bacilli</taxon>
        <taxon>Bacillales</taxon>
        <taxon>Paenibacillaceae</taxon>
        <taxon>Brevibacillus</taxon>
    </lineage>
</organism>
<gene>
    <name evidence="3" type="ORF">O0554_14445</name>
</gene>
<protein>
    <submittedName>
        <fullName evidence="3">Helix-turn-helix transcriptional regulator</fullName>
    </submittedName>
</protein>
<proteinExistence type="predicted"/>
<dbReference type="GO" id="GO:0003677">
    <property type="term" value="F:DNA binding"/>
    <property type="evidence" value="ECO:0007669"/>
    <property type="project" value="UniProtKB-KW"/>
</dbReference>
<comment type="caution">
    <text evidence="3">The sequence shown here is derived from an EMBL/GenBank/DDBJ whole genome shotgun (WGS) entry which is preliminary data.</text>
</comment>
<dbReference type="PANTHER" id="PTHR46558:SF11">
    <property type="entry name" value="HTH-TYPE TRANSCRIPTIONAL REGULATOR XRE"/>
    <property type="match status" value="1"/>
</dbReference>
<reference evidence="3" key="1">
    <citation type="submission" date="2022-09" db="EMBL/GenBank/DDBJ databases">
        <title>Genome analysis and characterization of larvicidal activity of Brevibacillus strains.</title>
        <authorList>
            <person name="Patrusheva E.V."/>
            <person name="Izotova A.O."/>
            <person name="Toshchakov S.V."/>
            <person name="Sineoky S.P."/>
        </authorList>
    </citation>
    <scope>NUCLEOTIDE SEQUENCE</scope>
    <source>
        <strain evidence="3">VKPM_B-13247</strain>
    </source>
</reference>
<accession>A0AAP3DHE0</accession>
<evidence type="ECO:0000313" key="3">
    <source>
        <dbReference type="EMBL" id="MCZ0808093.1"/>
    </source>
</evidence>
<dbReference type="Gene3D" id="1.10.260.40">
    <property type="entry name" value="lambda repressor-like DNA-binding domains"/>
    <property type="match status" value="1"/>
</dbReference>
<evidence type="ECO:0000313" key="4">
    <source>
        <dbReference type="Proteomes" id="UP001077662"/>
    </source>
</evidence>
<dbReference type="PROSITE" id="PS50943">
    <property type="entry name" value="HTH_CROC1"/>
    <property type="match status" value="1"/>
</dbReference>